<dbReference type="InParanoid" id="A0A0C3KJD0"/>
<gene>
    <name evidence="1" type="ORF">M404DRAFT_996514</name>
</gene>
<keyword evidence="2" id="KW-1185">Reference proteome</keyword>
<dbReference type="HOGENOM" id="CLU_3069649_0_0_1"/>
<dbReference type="EMBL" id="KN831954">
    <property type="protein sequence ID" value="KIO09677.1"/>
    <property type="molecule type" value="Genomic_DNA"/>
</dbReference>
<evidence type="ECO:0000313" key="2">
    <source>
        <dbReference type="Proteomes" id="UP000054217"/>
    </source>
</evidence>
<sequence length="53" mass="6206">MVIQVHVHVPYQAHRSHCTPSLFRRILALEFPTQSVWYHNGTFSFEPRGGTRL</sequence>
<accession>A0A0C3KJD0</accession>
<evidence type="ECO:0000313" key="1">
    <source>
        <dbReference type="EMBL" id="KIO09677.1"/>
    </source>
</evidence>
<name>A0A0C3KJD0_PISTI</name>
<organism evidence="1 2">
    <name type="scientific">Pisolithus tinctorius Marx 270</name>
    <dbReference type="NCBI Taxonomy" id="870435"/>
    <lineage>
        <taxon>Eukaryota</taxon>
        <taxon>Fungi</taxon>
        <taxon>Dikarya</taxon>
        <taxon>Basidiomycota</taxon>
        <taxon>Agaricomycotina</taxon>
        <taxon>Agaricomycetes</taxon>
        <taxon>Agaricomycetidae</taxon>
        <taxon>Boletales</taxon>
        <taxon>Sclerodermatineae</taxon>
        <taxon>Pisolithaceae</taxon>
        <taxon>Pisolithus</taxon>
    </lineage>
</organism>
<dbReference type="Proteomes" id="UP000054217">
    <property type="component" value="Unassembled WGS sequence"/>
</dbReference>
<reference evidence="1 2" key="1">
    <citation type="submission" date="2014-04" db="EMBL/GenBank/DDBJ databases">
        <authorList>
            <consortium name="DOE Joint Genome Institute"/>
            <person name="Kuo A."/>
            <person name="Kohler A."/>
            <person name="Costa M.D."/>
            <person name="Nagy L.G."/>
            <person name="Floudas D."/>
            <person name="Copeland A."/>
            <person name="Barry K.W."/>
            <person name="Cichocki N."/>
            <person name="Veneault-Fourrey C."/>
            <person name="LaButti K."/>
            <person name="Lindquist E.A."/>
            <person name="Lipzen A."/>
            <person name="Lundell T."/>
            <person name="Morin E."/>
            <person name="Murat C."/>
            <person name="Sun H."/>
            <person name="Tunlid A."/>
            <person name="Henrissat B."/>
            <person name="Grigoriev I.V."/>
            <person name="Hibbett D.S."/>
            <person name="Martin F."/>
            <person name="Nordberg H.P."/>
            <person name="Cantor M.N."/>
            <person name="Hua S.X."/>
        </authorList>
    </citation>
    <scope>NUCLEOTIDE SEQUENCE [LARGE SCALE GENOMIC DNA]</scope>
    <source>
        <strain evidence="1 2">Marx 270</strain>
    </source>
</reference>
<dbReference type="AlphaFoldDB" id="A0A0C3KJD0"/>
<proteinExistence type="predicted"/>
<protein>
    <submittedName>
        <fullName evidence="1">Uncharacterized protein</fullName>
    </submittedName>
</protein>
<reference evidence="2" key="2">
    <citation type="submission" date="2015-01" db="EMBL/GenBank/DDBJ databases">
        <title>Evolutionary Origins and Diversification of the Mycorrhizal Mutualists.</title>
        <authorList>
            <consortium name="DOE Joint Genome Institute"/>
            <consortium name="Mycorrhizal Genomics Consortium"/>
            <person name="Kohler A."/>
            <person name="Kuo A."/>
            <person name="Nagy L.G."/>
            <person name="Floudas D."/>
            <person name="Copeland A."/>
            <person name="Barry K.W."/>
            <person name="Cichocki N."/>
            <person name="Veneault-Fourrey C."/>
            <person name="LaButti K."/>
            <person name="Lindquist E.A."/>
            <person name="Lipzen A."/>
            <person name="Lundell T."/>
            <person name="Morin E."/>
            <person name="Murat C."/>
            <person name="Riley R."/>
            <person name="Ohm R."/>
            <person name="Sun H."/>
            <person name="Tunlid A."/>
            <person name="Henrissat B."/>
            <person name="Grigoriev I.V."/>
            <person name="Hibbett D.S."/>
            <person name="Martin F."/>
        </authorList>
    </citation>
    <scope>NUCLEOTIDE SEQUENCE [LARGE SCALE GENOMIC DNA]</scope>
    <source>
        <strain evidence="2">Marx 270</strain>
    </source>
</reference>